<dbReference type="PANTHER" id="PTHR32322">
    <property type="entry name" value="INNER MEMBRANE TRANSPORTER"/>
    <property type="match status" value="1"/>
</dbReference>
<feature type="transmembrane region" description="Helical" evidence="6">
    <location>
        <begin position="185"/>
        <end position="207"/>
    </location>
</feature>
<feature type="transmembrane region" description="Helical" evidence="6">
    <location>
        <begin position="37"/>
        <end position="56"/>
    </location>
</feature>
<dbReference type="InterPro" id="IPR000620">
    <property type="entry name" value="EamA_dom"/>
</dbReference>
<sequence length="302" mass="31450">MSRGAALLALLAMGAGWGMTIPLTKLAVSTGYGHFGLIFWQMVIGVVILGAVLVVRGRLPLRPTRVQVGVWLLIAVIGTIIPNSASYQAAFHLPAGIMAIAISTVPMFAFPIALILGADRFGWTRMTGLLCGLAGVVILSAPGLTLSAAALSLWVLVALIAPFFYGIEGNVVAKYGTAGLDPVQVLFGASALGAVLVLPLALISGQWIDPRPPYDIADLGLLLTSSIHAVVYAGYVALVGRAGAVFSAQVAYLVTAFGVIWSMLILGERYTGGLWIALAVMMLGLFLVQPREVRRGLVGAGA</sequence>
<gene>
    <name evidence="8" type="ORF">ATO11_16080</name>
</gene>
<feature type="transmembrane region" description="Helical" evidence="6">
    <location>
        <begin position="151"/>
        <end position="173"/>
    </location>
</feature>
<dbReference type="PANTHER" id="PTHR32322:SF2">
    <property type="entry name" value="EAMA DOMAIN-CONTAINING PROTEIN"/>
    <property type="match status" value="1"/>
</dbReference>
<dbReference type="AlphaFoldDB" id="A0A0L1JLC0"/>
<organism evidence="8 9">
    <name type="scientific">Pseudaestuariivita atlantica</name>
    <dbReference type="NCBI Taxonomy" id="1317121"/>
    <lineage>
        <taxon>Bacteria</taxon>
        <taxon>Pseudomonadati</taxon>
        <taxon>Pseudomonadota</taxon>
        <taxon>Alphaproteobacteria</taxon>
        <taxon>Rhodobacterales</taxon>
        <taxon>Paracoccaceae</taxon>
        <taxon>Pseudaestuariivita</taxon>
    </lineage>
</organism>
<feature type="transmembrane region" description="Helical" evidence="6">
    <location>
        <begin position="68"/>
        <end position="85"/>
    </location>
</feature>
<feature type="domain" description="EamA" evidence="7">
    <location>
        <begin position="6"/>
        <end position="140"/>
    </location>
</feature>
<feature type="domain" description="EamA" evidence="7">
    <location>
        <begin position="153"/>
        <end position="288"/>
    </location>
</feature>
<evidence type="ECO:0000256" key="1">
    <source>
        <dbReference type="ARBA" id="ARBA00004141"/>
    </source>
</evidence>
<keyword evidence="3 6" id="KW-0812">Transmembrane</keyword>
<feature type="transmembrane region" description="Helical" evidence="6">
    <location>
        <begin position="91"/>
        <end position="116"/>
    </location>
</feature>
<keyword evidence="5 6" id="KW-0472">Membrane</keyword>
<dbReference type="GO" id="GO:0016020">
    <property type="term" value="C:membrane"/>
    <property type="evidence" value="ECO:0007669"/>
    <property type="project" value="UniProtKB-SubCell"/>
</dbReference>
<feature type="transmembrane region" description="Helical" evidence="6">
    <location>
        <begin position="219"/>
        <end position="238"/>
    </location>
</feature>
<dbReference type="RefSeq" id="WP_050531933.1">
    <property type="nucleotide sequence ID" value="NZ_AQQZ01000008.1"/>
</dbReference>
<dbReference type="SUPFAM" id="SSF103481">
    <property type="entry name" value="Multidrug resistance efflux transporter EmrE"/>
    <property type="match status" value="2"/>
</dbReference>
<name>A0A0L1JLC0_9RHOB</name>
<evidence type="ECO:0000256" key="4">
    <source>
        <dbReference type="ARBA" id="ARBA00022989"/>
    </source>
</evidence>
<dbReference type="OrthoDB" id="8688375at2"/>
<proteinExistence type="inferred from homology"/>
<dbReference type="Pfam" id="PF00892">
    <property type="entry name" value="EamA"/>
    <property type="match status" value="2"/>
</dbReference>
<evidence type="ECO:0000256" key="3">
    <source>
        <dbReference type="ARBA" id="ARBA00022692"/>
    </source>
</evidence>
<evidence type="ECO:0000256" key="6">
    <source>
        <dbReference type="SAM" id="Phobius"/>
    </source>
</evidence>
<dbReference type="STRING" id="1317121.ATO11_16080"/>
<evidence type="ECO:0000256" key="2">
    <source>
        <dbReference type="ARBA" id="ARBA00007362"/>
    </source>
</evidence>
<comment type="caution">
    <text evidence="8">The sequence shown here is derived from an EMBL/GenBank/DDBJ whole genome shotgun (WGS) entry which is preliminary data.</text>
</comment>
<feature type="transmembrane region" description="Helical" evidence="6">
    <location>
        <begin position="128"/>
        <end position="145"/>
    </location>
</feature>
<keyword evidence="9" id="KW-1185">Reference proteome</keyword>
<feature type="transmembrane region" description="Helical" evidence="6">
    <location>
        <begin position="250"/>
        <end position="266"/>
    </location>
</feature>
<evidence type="ECO:0000256" key="5">
    <source>
        <dbReference type="ARBA" id="ARBA00023136"/>
    </source>
</evidence>
<protein>
    <recommendedName>
        <fullName evidence="7">EamA domain-containing protein</fullName>
    </recommendedName>
</protein>
<accession>A0A0L1JLC0</accession>
<dbReference type="PATRIC" id="fig|1317121.7.peg.3944"/>
<dbReference type="EMBL" id="AQQZ01000008">
    <property type="protein sequence ID" value="KNG92549.1"/>
    <property type="molecule type" value="Genomic_DNA"/>
</dbReference>
<comment type="similarity">
    <text evidence="2">Belongs to the EamA transporter family.</text>
</comment>
<reference evidence="8 9" key="1">
    <citation type="journal article" date="2015" name="Int. J. Syst. Evol. Microbiol.">
        <title>Aestuariivita atlantica sp. nov., isolated from deep sea sediment of the Atlantic Ocean.</title>
        <authorList>
            <person name="Li G."/>
            <person name="Lai Q."/>
            <person name="Du Y."/>
            <person name="Liu X."/>
            <person name="Sun F."/>
            <person name="Shao Z."/>
        </authorList>
    </citation>
    <scope>NUCLEOTIDE SEQUENCE [LARGE SCALE GENOMIC DNA]</scope>
    <source>
        <strain evidence="8 9">22II-S11-z3</strain>
    </source>
</reference>
<comment type="subcellular location">
    <subcellularLocation>
        <location evidence="1">Membrane</location>
        <topology evidence="1">Multi-pass membrane protein</topology>
    </subcellularLocation>
</comment>
<keyword evidence="4 6" id="KW-1133">Transmembrane helix</keyword>
<feature type="transmembrane region" description="Helical" evidence="6">
    <location>
        <begin position="272"/>
        <end position="288"/>
    </location>
</feature>
<dbReference type="InterPro" id="IPR037185">
    <property type="entry name" value="EmrE-like"/>
</dbReference>
<evidence type="ECO:0000259" key="7">
    <source>
        <dbReference type="Pfam" id="PF00892"/>
    </source>
</evidence>
<dbReference type="Proteomes" id="UP000036938">
    <property type="component" value="Unassembled WGS sequence"/>
</dbReference>
<evidence type="ECO:0000313" key="8">
    <source>
        <dbReference type="EMBL" id="KNG92549.1"/>
    </source>
</evidence>
<evidence type="ECO:0000313" key="9">
    <source>
        <dbReference type="Proteomes" id="UP000036938"/>
    </source>
</evidence>
<dbReference type="InterPro" id="IPR050638">
    <property type="entry name" value="AA-Vitamin_Transporters"/>
</dbReference>